<dbReference type="InterPro" id="IPR044525">
    <property type="entry name" value="DGDG1/2"/>
</dbReference>
<evidence type="ECO:0000313" key="5">
    <source>
        <dbReference type="EMBL" id="GHD51282.1"/>
    </source>
</evidence>
<gene>
    <name evidence="5" type="ORF">GCM10017083_25520</name>
</gene>
<name>A0A919CPP4_9PROT</name>
<dbReference type="PANTHER" id="PTHR46132:SF1">
    <property type="entry name" value="DIGALACTOSYLDIACYLGLYCEROL SYNTHASE 2, CHLOROPLASTIC"/>
    <property type="match status" value="1"/>
</dbReference>
<dbReference type="AlphaFoldDB" id="A0A919CPP4"/>
<evidence type="ECO:0000313" key="6">
    <source>
        <dbReference type="Proteomes" id="UP000630353"/>
    </source>
</evidence>
<sequence length="410" mass="45022">MTPARQDAFDVAVVTSATLPWRTGPAFLTLWYACGLAEMGLRTCLVVPWLPPAQQALIWEGERFAEPADQARWLAEEADRLGCPPLPEVRFYPGRYYPSLRSILPLQDVFGSVPPARVLVLGEPEHLCWNVRTRRRAQIMAEKVVGVVMTNYDAYARNSGWPAARAWASLLNRINRHAMRTRTDLLVPLSPAIDLSDLGHPVAAGARVTGVLPAYAAVPPVAEGCRGIYFLGRLVWDKGLASVIEIACRTGYPIDVYGYGQDSAAIEAEAVRRNAPIRFMGPTASPWEWLPDYRVYLNPAVSEVLTTAAADALVAGRHAVLPRCPANQPFLRYRNVHAYDTLDSAIAALKTAMMTKPALPQDIRHDFDWRNACRNLAALWEQAEGPGRPVSPVPAKPSHDDGGGYGRAPS</sequence>
<comment type="caution">
    <text evidence="5">The sequence shown here is derived from an EMBL/GenBank/DDBJ whole genome shotgun (WGS) entry which is preliminary data.</text>
</comment>
<accession>A0A919CPP4</accession>
<evidence type="ECO:0000256" key="4">
    <source>
        <dbReference type="SAM" id="MobiDB-lite"/>
    </source>
</evidence>
<reference evidence="5" key="2">
    <citation type="submission" date="2020-09" db="EMBL/GenBank/DDBJ databases">
        <authorList>
            <person name="Sun Q."/>
            <person name="Kim S."/>
        </authorList>
    </citation>
    <scope>NUCLEOTIDE SEQUENCE</scope>
    <source>
        <strain evidence="5">KCTC 42651</strain>
    </source>
</reference>
<feature type="region of interest" description="Disordered" evidence="4">
    <location>
        <begin position="384"/>
        <end position="410"/>
    </location>
</feature>
<dbReference type="PROSITE" id="PS51257">
    <property type="entry name" value="PROKAR_LIPOPROTEIN"/>
    <property type="match status" value="1"/>
</dbReference>
<keyword evidence="3" id="KW-0472">Membrane</keyword>
<dbReference type="SUPFAM" id="SSF53756">
    <property type="entry name" value="UDP-Glycosyltransferase/glycogen phosphorylase"/>
    <property type="match status" value="1"/>
</dbReference>
<keyword evidence="2" id="KW-0808">Transferase</keyword>
<protein>
    <submittedName>
        <fullName evidence="5">Uncharacterized protein</fullName>
    </submittedName>
</protein>
<reference evidence="5" key="1">
    <citation type="journal article" date="2014" name="Int. J. Syst. Evol. Microbiol.">
        <title>Complete genome sequence of Corynebacterium casei LMG S-19264T (=DSM 44701T), isolated from a smear-ripened cheese.</title>
        <authorList>
            <consortium name="US DOE Joint Genome Institute (JGI-PGF)"/>
            <person name="Walter F."/>
            <person name="Albersmeier A."/>
            <person name="Kalinowski J."/>
            <person name="Ruckert C."/>
        </authorList>
    </citation>
    <scope>NUCLEOTIDE SEQUENCE</scope>
    <source>
        <strain evidence="5">KCTC 42651</strain>
    </source>
</reference>
<keyword evidence="6" id="KW-1185">Reference proteome</keyword>
<dbReference type="Proteomes" id="UP000630353">
    <property type="component" value="Unassembled WGS sequence"/>
</dbReference>
<proteinExistence type="predicted"/>
<dbReference type="GO" id="GO:0016020">
    <property type="term" value="C:membrane"/>
    <property type="evidence" value="ECO:0007669"/>
    <property type="project" value="UniProtKB-SubCell"/>
</dbReference>
<dbReference type="EMBL" id="BMZS01000005">
    <property type="protein sequence ID" value="GHD51282.1"/>
    <property type="molecule type" value="Genomic_DNA"/>
</dbReference>
<evidence type="ECO:0000256" key="3">
    <source>
        <dbReference type="ARBA" id="ARBA00023136"/>
    </source>
</evidence>
<dbReference type="GO" id="GO:0046481">
    <property type="term" value="F:digalactosyldiacylglycerol synthase activity"/>
    <property type="evidence" value="ECO:0007669"/>
    <property type="project" value="InterPro"/>
</dbReference>
<organism evidence="5 6">
    <name type="scientific">Thalassobaculum fulvum</name>
    <dbReference type="NCBI Taxonomy" id="1633335"/>
    <lineage>
        <taxon>Bacteria</taxon>
        <taxon>Pseudomonadati</taxon>
        <taxon>Pseudomonadota</taxon>
        <taxon>Alphaproteobacteria</taxon>
        <taxon>Rhodospirillales</taxon>
        <taxon>Thalassobaculaceae</taxon>
        <taxon>Thalassobaculum</taxon>
    </lineage>
</organism>
<evidence type="ECO:0000256" key="2">
    <source>
        <dbReference type="ARBA" id="ARBA00022679"/>
    </source>
</evidence>
<comment type="subcellular location">
    <subcellularLocation>
        <location evidence="1">Membrane</location>
    </subcellularLocation>
</comment>
<evidence type="ECO:0000256" key="1">
    <source>
        <dbReference type="ARBA" id="ARBA00004370"/>
    </source>
</evidence>
<dbReference type="Gene3D" id="3.40.50.2000">
    <property type="entry name" value="Glycogen Phosphorylase B"/>
    <property type="match status" value="1"/>
</dbReference>
<dbReference type="PANTHER" id="PTHR46132">
    <property type="entry name" value="DIGALACTOSYLDIACYLGLYCEROL SYNTHASE 2, CHLOROPLASTIC"/>
    <property type="match status" value="1"/>
</dbReference>
<dbReference type="RefSeq" id="WP_189990100.1">
    <property type="nucleotide sequence ID" value="NZ_BMZS01000005.1"/>
</dbReference>